<proteinExistence type="predicted"/>
<dbReference type="Proteomes" id="UP000266861">
    <property type="component" value="Unassembled WGS sequence"/>
</dbReference>
<keyword evidence="2" id="KW-1185">Reference proteome</keyword>
<name>A0A397IXI6_9GLOM</name>
<evidence type="ECO:0000313" key="1">
    <source>
        <dbReference type="EMBL" id="RHZ77370.1"/>
    </source>
</evidence>
<sequence length="133" mass="15657">MDSMSLLEMDAKDIIHYMRGNKILISDENYKTSINTSLKDLCRNYWTSISPDQRRKFDILANKDQTPQSLKEEIIRETAKQILQRRYRFSKDQVDTLLSIQKSLQHENKTINIVSSNQTSQSLKKETIKEMTQ</sequence>
<accession>A0A397IXI6</accession>
<evidence type="ECO:0000313" key="2">
    <source>
        <dbReference type="Proteomes" id="UP000266861"/>
    </source>
</evidence>
<organism evidence="1 2">
    <name type="scientific">Diversispora epigaea</name>
    <dbReference type="NCBI Taxonomy" id="1348612"/>
    <lineage>
        <taxon>Eukaryota</taxon>
        <taxon>Fungi</taxon>
        <taxon>Fungi incertae sedis</taxon>
        <taxon>Mucoromycota</taxon>
        <taxon>Glomeromycotina</taxon>
        <taxon>Glomeromycetes</taxon>
        <taxon>Diversisporales</taxon>
        <taxon>Diversisporaceae</taxon>
        <taxon>Diversispora</taxon>
    </lineage>
</organism>
<dbReference type="EMBL" id="PQFF01000170">
    <property type="protein sequence ID" value="RHZ77370.1"/>
    <property type="molecule type" value="Genomic_DNA"/>
</dbReference>
<gene>
    <name evidence="1" type="ORF">Glove_180g106</name>
</gene>
<dbReference type="OrthoDB" id="2481154at2759"/>
<dbReference type="AlphaFoldDB" id="A0A397IXI6"/>
<comment type="caution">
    <text evidence="1">The sequence shown here is derived from an EMBL/GenBank/DDBJ whole genome shotgun (WGS) entry which is preliminary data.</text>
</comment>
<protein>
    <submittedName>
        <fullName evidence="1">Uncharacterized protein</fullName>
    </submittedName>
</protein>
<reference evidence="1 2" key="1">
    <citation type="submission" date="2018-08" db="EMBL/GenBank/DDBJ databases">
        <title>Genome and evolution of the arbuscular mycorrhizal fungus Diversispora epigaea (formerly Glomus versiforme) and its bacterial endosymbionts.</title>
        <authorList>
            <person name="Sun X."/>
            <person name="Fei Z."/>
            <person name="Harrison M."/>
        </authorList>
    </citation>
    <scope>NUCLEOTIDE SEQUENCE [LARGE SCALE GENOMIC DNA]</scope>
    <source>
        <strain evidence="1 2">IT104</strain>
    </source>
</reference>